<dbReference type="InterPro" id="IPR000477">
    <property type="entry name" value="RT_dom"/>
</dbReference>
<proteinExistence type="predicted"/>
<dbReference type="EMBL" id="ML210666">
    <property type="protein sequence ID" value="TFK16698.1"/>
    <property type="molecule type" value="Genomic_DNA"/>
</dbReference>
<reference evidence="2 3" key="1">
    <citation type="journal article" date="2019" name="Nat. Ecol. Evol.">
        <title>Megaphylogeny resolves global patterns of mushroom evolution.</title>
        <authorList>
            <person name="Varga T."/>
            <person name="Krizsan K."/>
            <person name="Foldi C."/>
            <person name="Dima B."/>
            <person name="Sanchez-Garcia M."/>
            <person name="Sanchez-Ramirez S."/>
            <person name="Szollosi G.J."/>
            <person name="Szarkandi J.G."/>
            <person name="Papp V."/>
            <person name="Albert L."/>
            <person name="Andreopoulos W."/>
            <person name="Angelini C."/>
            <person name="Antonin V."/>
            <person name="Barry K.W."/>
            <person name="Bougher N.L."/>
            <person name="Buchanan P."/>
            <person name="Buyck B."/>
            <person name="Bense V."/>
            <person name="Catcheside P."/>
            <person name="Chovatia M."/>
            <person name="Cooper J."/>
            <person name="Damon W."/>
            <person name="Desjardin D."/>
            <person name="Finy P."/>
            <person name="Geml J."/>
            <person name="Haridas S."/>
            <person name="Hughes K."/>
            <person name="Justo A."/>
            <person name="Karasinski D."/>
            <person name="Kautmanova I."/>
            <person name="Kiss B."/>
            <person name="Kocsube S."/>
            <person name="Kotiranta H."/>
            <person name="LaButti K.M."/>
            <person name="Lechner B.E."/>
            <person name="Liimatainen K."/>
            <person name="Lipzen A."/>
            <person name="Lukacs Z."/>
            <person name="Mihaltcheva S."/>
            <person name="Morgado L.N."/>
            <person name="Niskanen T."/>
            <person name="Noordeloos M.E."/>
            <person name="Ohm R.A."/>
            <person name="Ortiz-Santana B."/>
            <person name="Ovrebo C."/>
            <person name="Racz N."/>
            <person name="Riley R."/>
            <person name="Savchenko A."/>
            <person name="Shiryaev A."/>
            <person name="Soop K."/>
            <person name="Spirin V."/>
            <person name="Szebenyi C."/>
            <person name="Tomsovsky M."/>
            <person name="Tulloss R.E."/>
            <person name="Uehling J."/>
            <person name="Grigoriev I.V."/>
            <person name="Vagvolgyi C."/>
            <person name="Papp T."/>
            <person name="Martin F.M."/>
            <person name="Miettinen O."/>
            <person name="Hibbett D.S."/>
            <person name="Nagy L.G."/>
        </authorList>
    </citation>
    <scope>NUCLEOTIDE SEQUENCE [LARGE SCALE GENOMIC DNA]</scope>
    <source>
        <strain evidence="2 3">CBS 121175</strain>
    </source>
</reference>
<feature type="non-terminal residue" evidence="2">
    <location>
        <position position="1"/>
    </location>
</feature>
<organism evidence="2 3">
    <name type="scientific">Coprinopsis marcescibilis</name>
    <name type="common">Agaric fungus</name>
    <name type="synonym">Psathyrella marcescibilis</name>
    <dbReference type="NCBI Taxonomy" id="230819"/>
    <lineage>
        <taxon>Eukaryota</taxon>
        <taxon>Fungi</taxon>
        <taxon>Dikarya</taxon>
        <taxon>Basidiomycota</taxon>
        <taxon>Agaricomycotina</taxon>
        <taxon>Agaricomycetes</taxon>
        <taxon>Agaricomycetidae</taxon>
        <taxon>Agaricales</taxon>
        <taxon>Agaricineae</taxon>
        <taxon>Psathyrellaceae</taxon>
        <taxon>Coprinopsis</taxon>
    </lineage>
</organism>
<dbReference type="PROSITE" id="PS50878">
    <property type="entry name" value="RT_POL"/>
    <property type="match status" value="1"/>
</dbReference>
<dbReference type="STRING" id="230819.A0A5C3K9U7"/>
<gene>
    <name evidence="2" type="ORF">FA15DRAFT_559059</name>
</gene>
<accession>A0A5C3K9U7</accession>
<dbReference type="AlphaFoldDB" id="A0A5C3K9U7"/>
<protein>
    <recommendedName>
        <fullName evidence="1">Reverse transcriptase domain-containing protein</fullName>
    </recommendedName>
</protein>
<evidence type="ECO:0000313" key="2">
    <source>
        <dbReference type="EMBL" id="TFK16698.1"/>
    </source>
</evidence>
<dbReference type="OrthoDB" id="3269595at2759"/>
<keyword evidence="3" id="KW-1185">Reference proteome</keyword>
<feature type="non-terminal residue" evidence="2">
    <location>
        <position position="132"/>
    </location>
</feature>
<dbReference type="Proteomes" id="UP000307440">
    <property type="component" value="Unassembled WGS sequence"/>
</dbReference>
<sequence length="132" mass="14739">QYADDLVGLAESNEDAKTMVQGIHTWTQRWGMALGVPKCGVILWSDSQEEHDRHQATEYNTPDGNIPIVSEYKYLGIKVTEGLGGEDDYEKTYVTSQAEKGQKALNAIRPILLDKTWPIPVKVAVIRTLLIP</sequence>
<evidence type="ECO:0000313" key="3">
    <source>
        <dbReference type="Proteomes" id="UP000307440"/>
    </source>
</evidence>
<evidence type="ECO:0000259" key="1">
    <source>
        <dbReference type="PROSITE" id="PS50878"/>
    </source>
</evidence>
<name>A0A5C3K9U7_COPMA</name>
<feature type="domain" description="Reverse transcriptase" evidence="1">
    <location>
        <begin position="1"/>
        <end position="79"/>
    </location>
</feature>